<name>A0A849AGT0_9MICO</name>
<evidence type="ECO:0000256" key="1">
    <source>
        <dbReference type="SAM" id="MobiDB-lite"/>
    </source>
</evidence>
<dbReference type="AlphaFoldDB" id="A0A849AGT0"/>
<dbReference type="Proteomes" id="UP000557772">
    <property type="component" value="Unassembled WGS sequence"/>
</dbReference>
<proteinExistence type="predicted"/>
<feature type="region of interest" description="Disordered" evidence="1">
    <location>
        <begin position="254"/>
        <end position="277"/>
    </location>
</feature>
<protein>
    <submittedName>
        <fullName evidence="2">Uncharacterized protein</fullName>
    </submittedName>
</protein>
<comment type="caution">
    <text evidence="2">The sequence shown here is derived from an EMBL/GenBank/DDBJ whole genome shotgun (WGS) entry which is preliminary data.</text>
</comment>
<keyword evidence="3" id="KW-1185">Reference proteome</keyword>
<sequence length="277" mass="30473">MALAIDRSTDRRLIFSQGTAAAIWGLPRIGERTELVEYATPPGLRGRSPQARRRRNTQPPVTTDLGGLQVTTVEQTIIDHARYAGLESAVAMCDAALHLQLTQRSQLMAFAKALPAGSRGCRMAELATFLADGASESPLESLSRIRMFQLDLPMPQLQVEFTDALGLIGRTDFYWDELGIVGEADGAGKYAVPEGHTGEAAARVLRAEKSREDRLRRHPKVQAVIRWGWDDALPVQRFHDLMSAAGIRPGASDGWPIPDGPLPRKSKHVTVIERHRT</sequence>
<gene>
    <name evidence="2" type="ORF">HJ588_05695</name>
</gene>
<organism evidence="2 3">
    <name type="scientific">Flexivirga aerilata</name>
    <dbReference type="NCBI Taxonomy" id="1656889"/>
    <lineage>
        <taxon>Bacteria</taxon>
        <taxon>Bacillati</taxon>
        <taxon>Actinomycetota</taxon>
        <taxon>Actinomycetes</taxon>
        <taxon>Micrococcales</taxon>
        <taxon>Dermacoccaceae</taxon>
        <taxon>Flexivirga</taxon>
    </lineage>
</organism>
<dbReference type="RefSeq" id="WP_171152898.1">
    <property type="nucleotide sequence ID" value="NZ_JABENB010000001.1"/>
</dbReference>
<feature type="region of interest" description="Disordered" evidence="1">
    <location>
        <begin position="40"/>
        <end position="65"/>
    </location>
</feature>
<accession>A0A849AGT0</accession>
<reference evidence="2 3" key="1">
    <citation type="submission" date="2020-05" db="EMBL/GenBank/DDBJ databases">
        <title>Flexivirga sp. ID2601S isolated from air conditioner.</title>
        <authorList>
            <person name="Kim D.H."/>
        </authorList>
    </citation>
    <scope>NUCLEOTIDE SEQUENCE [LARGE SCALE GENOMIC DNA]</scope>
    <source>
        <strain evidence="2 3">ID2601S</strain>
    </source>
</reference>
<evidence type="ECO:0000313" key="2">
    <source>
        <dbReference type="EMBL" id="NNG38766.1"/>
    </source>
</evidence>
<dbReference type="EMBL" id="JABENB010000001">
    <property type="protein sequence ID" value="NNG38766.1"/>
    <property type="molecule type" value="Genomic_DNA"/>
</dbReference>
<evidence type="ECO:0000313" key="3">
    <source>
        <dbReference type="Proteomes" id="UP000557772"/>
    </source>
</evidence>